<proteinExistence type="predicted"/>
<feature type="compositionally biased region" description="Low complexity" evidence="7">
    <location>
        <begin position="281"/>
        <end position="295"/>
    </location>
</feature>
<dbReference type="GO" id="GO:0140042">
    <property type="term" value="P:lipid droplet formation"/>
    <property type="evidence" value="ECO:0007669"/>
    <property type="project" value="UniProtKB-ARBA"/>
</dbReference>
<evidence type="ECO:0000313" key="10">
    <source>
        <dbReference type="Proteomes" id="UP001151516"/>
    </source>
</evidence>
<dbReference type="OrthoDB" id="3990054at2759"/>
<feature type="compositionally biased region" description="Polar residues" evidence="7">
    <location>
        <begin position="268"/>
        <end position="280"/>
    </location>
</feature>
<name>A0A9W8GJ48_9FUNG</name>
<reference evidence="9" key="1">
    <citation type="submission" date="2022-07" db="EMBL/GenBank/DDBJ databases">
        <title>Phylogenomic reconstructions and comparative analyses of Kickxellomycotina fungi.</title>
        <authorList>
            <person name="Reynolds N.K."/>
            <person name="Stajich J.E."/>
            <person name="Barry K."/>
            <person name="Grigoriev I.V."/>
            <person name="Crous P."/>
            <person name="Smith M.E."/>
        </authorList>
    </citation>
    <scope>NUCLEOTIDE SEQUENCE</scope>
    <source>
        <strain evidence="9">CBS 109367</strain>
    </source>
</reference>
<keyword evidence="10" id="KW-1185">Reference proteome</keyword>
<dbReference type="EMBL" id="JANBTX010000013">
    <property type="protein sequence ID" value="KAJ2690293.1"/>
    <property type="molecule type" value="Genomic_DNA"/>
</dbReference>
<feature type="transmembrane region" description="Helical" evidence="8">
    <location>
        <begin position="37"/>
        <end position="62"/>
    </location>
</feature>
<keyword evidence="4 8" id="KW-1133">Transmembrane helix</keyword>
<dbReference type="Proteomes" id="UP001151516">
    <property type="component" value="Unassembled WGS sequence"/>
</dbReference>
<keyword evidence="6 8" id="KW-0472">Membrane</keyword>
<feature type="region of interest" description="Disordered" evidence="7">
    <location>
        <begin position="268"/>
        <end position="306"/>
    </location>
</feature>
<organism evidence="9 10">
    <name type="scientific">Coemansia spiralis</name>
    <dbReference type="NCBI Taxonomy" id="417178"/>
    <lineage>
        <taxon>Eukaryota</taxon>
        <taxon>Fungi</taxon>
        <taxon>Fungi incertae sedis</taxon>
        <taxon>Zoopagomycota</taxon>
        <taxon>Kickxellomycotina</taxon>
        <taxon>Kickxellomycetes</taxon>
        <taxon>Kickxellales</taxon>
        <taxon>Kickxellaceae</taxon>
        <taxon>Coemansia</taxon>
    </lineage>
</organism>
<evidence type="ECO:0000256" key="2">
    <source>
        <dbReference type="ARBA" id="ARBA00022692"/>
    </source>
</evidence>
<keyword evidence="5" id="KW-0443">Lipid metabolism</keyword>
<dbReference type="PANTHER" id="PTHR21212:SF0">
    <property type="entry name" value="SEIPIN"/>
    <property type="match status" value="1"/>
</dbReference>
<dbReference type="PANTHER" id="PTHR21212">
    <property type="entry name" value="BERNARDINELLI-SEIP CONGENITAL LIPODYSTROPHY 2 HOMOLOG BSCL2 PROTEIN"/>
    <property type="match status" value="1"/>
</dbReference>
<dbReference type="AlphaFoldDB" id="A0A9W8GJ48"/>
<evidence type="ECO:0000256" key="1">
    <source>
        <dbReference type="ARBA" id="ARBA00004477"/>
    </source>
</evidence>
<dbReference type="CDD" id="cd23995">
    <property type="entry name" value="Seipin_BSCL2_like"/>
    <property type="match status" value="1"/>
</dbReference>
<keyword evidence="3" id="KW-0256">Endoplasmic reticulum</keyword>
<evidence type="ECO:0000313" key="9">
    <source>
        <dbReference type="EMBL" id="KAJ2690293.1"/>
    </source>
</evidence>
<evidence type="ECO:0000256" key="3">
    <source>
        <dbReference type="ARBA" id="ARBA00022824"/>
    </source>
</evidence>
<dbReference type="GO" id="GO:0005789">
    <property type="term" value="C:endoplasmic reticulum membrane"/>
    <property type="evidence" value="ECO:0007669"/>
    <property type="project" value="UniProtKB-SubCell"/>
</dbReference>
<evidence type="ECO:0000256" key="4">
    <source>
        <dbReference type="ARBA" id="ARBA00022989"/>
    </source>
</evidence>
<evidence type="ECO:0000256" key="7">
    <source>
        <dbReference type="SAM" id="MobiDB-lite"/>
    </source>
</evidence>
<sequence>MTQHHHRRLNQQGGQSQRDALASRLPEWMSARSGASLAIRVTLATAALATVFVSSAVLYGMFYKLYVPKLLHEATVHLQYDSPTNTTAYIGFVQKPNYRFLSTSQAYTVTLDLHVPTSEYNEKLGNFMISLGMLDAQAGVVYQASRAAILPFRSTAVRYLQTMLRAIPLALGLSQESRVLSVVLADDLYDRLYSPIVAARLVLSQPVQVYSATLTVAARFEGLRYWMYYWRSPVAGLFISLAAMWQVVLMGIAWSVLEAYTTRSSATVRNSPAASTPQQPTTSEDAATLATSTAAADDRSPIEMAD</sequence>
<comment type="subcellular location">
    <subcellularLocation>
        <location evidence="1">Endoplasmic reticulum membrane</location>
        <topology evidence="1">Multi-pass membrane protein</topology>
    </subcellularLocation>
</comment>
<evidence type="ECO:0000256" key="5">
    <source>
        <dbReference type="ARBA" id="ARBA00023098"/>
    </source>
</evidence>
<feature type="transmembrane region" description="Helical" evidence="8">
    <location>
        <begin position="234"/>
        <end position="257"/>
    </location>
</feature>
<keyword evidence="2 8" id="KW-0812">Transmembrane</keyword>
<dbReference type="GO" id="GO:0006629">
    <property type="term" value="P:lipid metabolic process"/>
    <property type="evidence" value="ECO:0007669"/>
    <property type="project" value="UniProtKB-KW"/>
</dbReference>
<accession>A0A9W8GJ48</accession>
<dbReference type="InterPro" id="IPR009617">
    <property type="entry name" value="Seipin"/>
</dbReference>
<evidence type="ECO:0000256" key="6">
    <source>
        <dbReference type="ARBA" id="ARBA00023136"/>
    </source>
</evidence>
<protein>
    <submittedName>
        <fullName evidence="9">Uncharacterized protein</fullName>
    </submittedName>
</protein>
<feature type="compositionally biased region" description="Basic and acidic residues" evidence="7">
    <location>
        <begin position="296"/>
        <end position="306"/>
    </location>
</feature>
<dbReference type="Pfam" id="PF06775">
    <property type="entry name" value="Seipin"/>
    <property type="match status" value="1"/>
</dbReference>
<comment type="caution">
    <text evidence="9">The sequence shown here is derived from an EMBL/GenBank/DDBJ whole genome shotgun (WGS) entry which is preliminary data.</text>
</comment>
<evidence type="ECO:0000256" key="8">
    <source>
        <dbReference type="SAM" id="Phobius"/>
    </source>
</evidence>
<gene>
    <name evidence="9" type="ORF">IWW39_000844</name>
</gene>